<keyword evidence="3" id="KW-1185">Reference proteome</keyword>
<proteinExistence type="predicted"/>
<dbReference type="AlphaFoldDB" id="A0A8H7DQR8"/>
<dbReference type="Proteomes" id="UP000623687">
    <property type="component" value="Unassembled WGS sequence"/>
</dbReference>
<sequence length="434" mass="46722">MMLFQKPPTINLSSHLAATHHRRHPSAPPTVVVQPTRTPGLLSLSKPSRPSPQRPQQHQTNLRSQQRSAPKFKPVPASTTTAASQRSPQLNHASPQLQKPVVEKVAPTTPERSQAQSLRGRPVKASKDKAGRSASQSPVHGRRNHTRQPSPPVQPPQAEVTPLTSSGDNTITNSNPFDPFSDDFQPKTVRPTPSLAPRPSGQLAKRRQPIPSFSLEPTPIAPTKTKAVDVPLNSHASRPVFVSRSDPVPSHMPTKRPSYRPGPRRSATLNNGFPVCDDMGDVSDADDSDASELSSTPVTPVRSRPAKSSQFDDGPRTAPLSSSTAAFFPFNTTPSPTPVMRAPASHSRKHRRAPSEGMGVFQMSSDEESTPSDELKQTLFGLLAPRPGSVGLRLAAAAAAKRDGLELSEMVEGYFASSLFQNSPSPEELPPPAF</sequence>
<dbReference type="RefSeq" id="XP_036629576.1">
    <property type="nucleotide sequence ID" value="XM_036778148.1"/>
</dbReference>
<protein>
    <submittedName>
        <fullName evidence="2">Uncharacterized protein</fullName>
    </submittedName>
</protein>
<feature type="region of interest" description="Disordered" evidence="1">
    <location>
        <begin position="17"/>
        <end position="374"/>
    </location>
</feature>
<accession>A0A8H7DQR8</accession>
<feature type="compositionally biased region" description="Polar residues" evidence="1">
    <location>
        <begin position="162"/>
        <end position="176"/>
    </location>
</feature>
<reference evidence="2" key="1">
    <citation type="submission" date="2019-07" db="EMBL/GenBank/DDBJ databases">
        <authorList>
            <person name="Palmer J.M."/>
        </authorList>
    </citation>
    <scope>NUCLEOTIDE SEQUENCE</scope>
    <source>
        <strain evidence="2">PC9</strain>
    </source>
</reference>
<name>A0A8H7DQR8_PLEOS</name>
<dbReference type="OrthoDB" id="3226344at2759"/>
<dbReference type="VEuPathDB" id="FungiDB:PC9H_008640"/>
<gene>
    <name evidence="2" type="ORF">PC9H_008640</name>
</gene>
<evidence type="ECO:0000313" key="3">
    <source>
        <dbReference type="Proteomes" id="UP000623687"/>
    </source>
</evidence>
<evidence type="ECO:0000256" key="1">
    <source>
        <dbReference type="SAM" id="MobiDB-lite"/>
    </source>
</evidence>
<evidence type="ECO:0000313" key="2">
    <source>
        <dbReference type="EMBL" id="KAF7426272.1"/>
    </source>
</evidence>
<feature type="compositionally biased region" description="Polar residues" evidence="1">
    <location>
        <begin position="77"/>
        <end position="97"/>
    </location>
</feature>
<organism evidence="2 3">
    <name type="scientific">Pleurotus ostreatus</name>
    <name type="common">Oyster mushroom</name>
    <name type="synonym">White-rot fungus</name>
    <dbReference type="NCBI Taxonomy" id="5322"/>
    <lineage>
        <taxon>Eukaryota</taxon>
        <taxon>Fungi</taxon>
        <taxon>Dikarya</taxon>
        <taxon>Basidiomycota</taxon>
        <taxon>Agaricomycotina</taxon>
        <taxon>Agaricomycetes</taxon>
        <taxon>Agaricomycetidae</taxon>
        <taxon>Agaricales</taxon>
        <taxon>Pleurotineae</taxon>
        <taxon>Pleurotaceae</taxon>
        <taxon>Pleurotus</taxon>
    </lineage>
</organism>
<dbReference type="EMBL" id="JACETU010000006">
    <property type="protein sequence ID" value="KAF7426272.1"/>
    <property type="molecule type" value="Genomic_DNA"/>
</dbReference>
<feature type="compositionally biased region" description="Acidic residues" evidence="1">
    <location>
        <begin position="278"/>
        <end position="290"/>
    </location>
</feature>
<feature type="compositionally biased region" description="Low complexity" evidence="1">
    <location>
        <begin position="321"/>
        <end position="334"/>
    </location>
</feature>
<dbReference type="GeneID" id="59378458"/>
<comment type="caution">
    <text evidence="2">The sequence shown here is derived from an EMBL/GenBank/DDBJ whole genome shotgun (WGS) entry which is preliminary data.</text>
</comment>
<feature type="compositionally biased region" description="Low complexity" evidence="1">
    <location>
        <begin position="29"/>
        <end position="48"/>
    </location>
</feature>